<keyword evidence="6" id="KW-1185">Reference proteome</keyword>
<evidence type="ECO:0000256" key="3">
    <source>
        <dbReference type="ARBA" id="ARBA00023295"/>
    </source>
</evidence>
<reference evidence="5 6" key="1">
    <citation type="journal article" date="1998" name="Science">
        <title>Genome sequence of the nematode C. elegans: a platform for investigating biology.</title>
        <authorList>
            <consortium name="The C. elegans sequencing consortium"/>
            <person name="Sulson J.E."/>
            <person name="Waterston R."/>
        </authorList>
    </citation>
    <scope>NUCLEOTIDE SEQUENCE [LARGE SCALE GENOMIC DNA]</scope>
    <source>
        <strain evidence="5 6">Bristol N2</strain>
    </source>
</reference>
<keyword evidence="8" id="KW-1267">Proteomics identification</keyword>
<dbReference type="Reactome" id="R-CEL-6811558">
    <property type="pathway name" value="PI5P, PP2A and IER3 Regulate PI3K/AKT Signaling"/>
</dbReference>
<dbReference type="Reactome" id="R-CEL-1307965">
    <property type="pathway name" value="betaKlotho-mediated ligand binding"/>
</dbReference>
<dbReference type="PANTHER" id="PTHR10353">
    <property type="entry name" value="GLYCOSYL HYDROLASE"/>
    <property type="match status" value="1"/>
</dbReference>
<dbReference type="PhylomeDB" id="Q9TZA0"/>
<evidence type="ECO:0000256" key="1">
    <source>
        <dbReference type="ARBA" id="ARBA00010838"/>
    </source>
</evidence>
<dbReference type="PANTHER" id="PTHR10353:SF36">
    <property type="entry name" value="LP05116P"/>
    <property type="match status" value="1"/>
</dbReference>
<dbReference type="Reactome" id="R-CEL-190374">
    <property type="pathway name" value="FGFR1c and Klotho ligand binding and activation"/>
</dbReference>
<dbReference type="InterPro" id="IPR017853">
    <property type="entry name" value="GH"/>
</dbReference>
<dbReference type="eggNOG" id="KOG0626">
    <property type="taxonomic scope" value="Eukaryota"/>
</dbReference>
<dbReference type="WormBase" id="E02H9.5">
    <property type="protein sequence ID" value="CE09122"/>
    <property type="gene ID" value="WBGene00017103"/>
    <property type="gene designation" value="klo-2"/>
</dbReference>
<sequence length="475" mass="54586">MSLATKFPKNFKLATATAAYQIEGAKDLNGRGFSTWDAIRLEPGRILDNSDPDLSCDGLLKYKEDVALLAEIGVTNYRFSISWSRILPDGTLSTINEEGIKFYRDLCLLLKENNIEPVVTLFHFDMPLAIYDNGTAWLNRENCEHFEKFADLCFQKFGDLVKTWITYNEINCQAWGSIVKVEGEFWLCPERPEIENHKQAPYFGAANMLLTHAKIYRNYDQNYKPTQHGILGITNGGRFCFPATDSQEDIEACNRARDWLFNFTIEPILSGSGDFPVLMRERMPFIPKFSEEEKEIIKGSTDFIGINYYLSFLVRAPKDGEKASSQSQHDGGYVFVEGKWDKICGETWIRYAPDGLLKILRYVKEKYANTPVFITENGCMDIVGQDQEDAFHDQHRIDYISGHLEAVAKALDEGCNVIGYTVWTLMDNFEWDDGFELKFGLCEVDFESPDKTRTMKKSAYFYKEFIKEFKDFHGI</sequence>
<dbReference type="RefSeq" id="NP_001367723.1">
    <property type="nucleotide sequence ID" value="NM_001381778.1"/>
</dbReference>
<dbReference type="KEGG" id="cel:CELE_E02H9.5"/>
<gene>
    <name evidence="5 7" type="primary">klo-2</name>
    <name evidence="5" type="ORF">CELE_E02H9.5</name>
    <name evidence="7" type="ORF">E02H9.5</name>
</gene>
<evidence type="ECO:0000313" key="6">
    <source>
        <dbReference type="Proteomes" id="UP000001940"/>
    </source>
</evidence>
<dbReference type="Reactome" id="R-CEL-5654733">
    <property type="pathway name" value="Negative regulation of FGFR4 signaling"/>
</dbReference>
<dbReference type="UCSC" id="E02H9.5">
    <property type="organism name" value="c. elegans"/>
</dbReference>
<dbReference type="Reactome" id="R-CEL-5654726">
    <property type="pathway name" value="Negative regulation of FGFR1 signaling"/>
</dbReference>
<dbReference type="Reactome" id="R-CEL-5654693">
    <property type="pathway name" value="FRS-mediated FGFR1 signaling"/>
</dbReference>
<dbReference type="FunFam" id="3.20.20.80:FF:000099">
    <property type="entry name" value="Lactase-phlorizin hydrolase, putative"/>
    <property type="match status" value="1"/>
</dbReference>
<keyword evidence="3" id="KW-0326">Glycosidase</keyword>
<dbReference type="Gene3D" id="3.20.20.80">
    <property type="entry name" value="Glycosidases"/>
    <property type="match status" value="1"/>
</dbReference>
<dbReference type="SMR" id="Q9TZA0"/>
<dbReference type="GO" id="GO:0005975">
    <property type="term" value="P:carbohydrate metabolic process"/>
    <property type="evidence" value="ECO:0007669"/>
    <property type="project" value="InterPro"/>
</dbReference>
<dbReference type="Reactome" id="R-CEL-5654219">
    <property type="pathway name" value="Phospholipase C-mediated cascade: FGFR1"/>
</dbReference>
<evidence type="ECO:0000256" key="2">
    <source>
        <dbReference type="ARBA" id="ARBA00022801"/>
    </source>
</evidence>
<dbReference type="EMBL" id="BX284603">
    <property type="protein sequence ID" value="CCD68636.1"/>
    <property type="molecule type" value="Genomic_DNA"/>
</dbReference>
<accession>Q9TZA0</accession>
<dbReference type="GeneID" id="184000"/>
<proteinExistence type="evidence at protein level"/>
<dbReference type="Reactome" id="R-CEL-5654719">
    <property type="pathway name" value="SHC-mediated cascade:FGFR4"/>
</dbReference>
<dbReference type="Reactome" id="R-CEL-5654712">
    <property type="pathway name" value="FRS-mediated FGFR4 signaling"/>
</dbReference>
<dbReference type="PIR" id="T33598">
    <property type="entry name" value="T33598"/>
</dbReference>
<dbReference type="Reactome" id="R-CEL-5673001">
    <property type="pathway name" value="RAF/MAP kinase cascade"/>
</dbReference>
<dbReference type="Proteomes" id="UP000001940">
    <property type="component" value="Chromosome III"/>
</dbReference>
<dbReference type="Bgee" id="WBGene00017103">
    <property type="expression patterns" value="Expressed in adult organism and 2 other cell types or tissues"/>
</dbReference>
<dbReference type="InParanoid" id="Q9TZA0"/>
<name>Q9TZA0_CAEEL</name>
<dbReference type="STRING" id="6239.E02H9.5.1"/>
<dbReference type="Reactome" id="R-CEL-9840310">
    <property type="pathway name" value="Glycosphingolipid catabolism"/>
</dbReference>
<dbReference type="Reactome" id="R-CEL-5654720">
    <property type="pathway name" value="PI-3K cascade:FGFR4"/>
</dbReference>
<dbReference type="Reactome" id="R-CEL-5654688">
    <property type="pathway name" value="SHC-mediated cascade:FGFR1"/>
</dbReference>
<dbReference type="Reactome" id="R-CEL-1257604">
    <property type="pathway name" value="PIP3 activates AKT signaling"/>
</dbReference>
<evidence type="ECO:0000313" key="7">
    <source>
        <dbReference type="WormBase" id="E02H9.5"/>
    </source>
</evidence>
<dbReference type="Reactome" id="R-CEL-5654689">
    <property type="pathway name" value="PI-3K cascade:FGFR1"/>
</dbReference>
<dbReference type="GO" id="GO:0008422">
    <property type="term" value="F:beta-glucosidase activity"/>
    <property type="evidence" value="ECO:0000318"/>
    <property type="project" value="GO_Central"/>
</dbReference>
<dbReference type="SUPFAM" id="SSF51445">
    <property type="entry name" value="(Trans)glycosidases"/>
    <property type="match status" value="1"/>
</dbReference>
<dbReference type="OMA" id="PQWIEDE"/>
<dbReference type="AlphaFoldDB" id="Q9TZA0"/>
<organism evidence="5 6">
    <name type="scientific">Caenorhabditis elegans</name>
    <dbReference type="NCBI Taxonomy" id="6239"/>
    <lineage>
        <taxon>Eukaryota</taxon>
        <taxon>Metazoa</taxon>
        <taxon>Ecdysozoa</taxon>
        <taxon>Nematoda</taxon>
        <taxon>Chromadorea</taxon>
        <taxon>Rhabditida</taxon>
        <taxon>Rhabditina</taxon>
        <taxon>Rhabditomorpha</taxon>
        <taxon>Rhabditoidea</taxon>
        <taxon>Rhabditidae</taxon>
        <taxon>Peloderinae</taxon>
        <taxon>Caenorhabditis</taxon>
    </lineage>
</organism>
<dbReference type="Reactome" id="R-CEL-5654228">
    <property type="pathway name" value="Phospholipase C-mediated cascade, FGFR4"/>
</dbReference>
<dbReference type="PRINTS" id="PR00131">
    <property type="entry name" value="GLHYDRLASE1"/>
</dbReference>
<dbReference type="PeptideAtlas" id="Q9TZA0"/>
<dbReference type="CTD" id="184000"/>
<dbReference type="OrthoDB" id="65569at2759"/>
<dbReference type="AGR" id="WB:WBGene00017103"/>
<keyword evidence="2 5" id="KW-0378">Hydrolase</keyword>
<dbReference type="InterPro" id="IPR001360">
    <property type="entry name" value="Glyco_hydro_1"/>
</dbReference>
<dbReference type="Pfam" id="PF00232">
    <property type="entry name" value="Glyco_hydro_1"/>
    <property type="match status" value="1"/>
</dbReference>
<dbReference type="PaxDb" id="6239-E02H9.5"/>
<dbReference type="CAZy" id="GH1">
    <property type="family name" value="Glycoside Hydrolase Family 1"/>
</dbReference>
<evidence type="ECO:0007829" key="8">
    <source>
        <dbReference type="PeptideAtlas" id="Q9TZA0"/>
    </source>
</evidence>
<evidence type="ECO:0000313" key="5">
    <source>
        <dbReference type="EMBL" id="CCD68636.1"/>
    </source>
</evidence>
<evidence type="ECO:0000256" key="4">
    <source>
        <dbReference type="RuleBase" id="RU003690"/>
    </source>
</evidence>
<comment type="similarity">
    <text evidence="1 4">Belongs to the glycosyl hydrolase 1 family.</text>
</comment>
<protein>
    <submittedName>
        <fullName evidence="5">Glycoside hydrolase family 1 protein</fullName>
    </submittedName>
</protein>
<dbReference type="HOGENOM" id="CLU_001859_1_3_1"/>
<dbReference type="FunCoup" id="Q9TZA0">
    <property type="interactions" value="34"/>
</dbReference>